<protein>
    <recommendedName>
        <fullName evidence="4">DNA repair protein rad9</fullName>
    </recommendedName>
</protein>
<dbReference type="InterPro" id="IPR046938">
    <property type="entry name" value="DNA_clamp_sf"/>
</dbReference>
<feature type="region of interest" description="Disordered" evidence="1">
    <location>
        <begin position="70"/>
        <end position="89"/>
    </location>
</feature>
<dbReference type="AlphaFoldDB" id="A0A2S5B504"/>
<evidence type="ECO:0000256" key="1">
    <source>
        <dbReference type="SAM" id="MobiDB-lite"/>
    </source>
</evidence>
<dbReference type="SUPFAM" id="SSF55979">
    <property type="entry name" value="DNA clamp"/>
    <property type="match status" value="1"/>
</dbReference>
<feature type="compositionally biased region" description="Low complexity" evidence="1">
    <location>
        <begin position="376"/>
        <end position="404"/>
    </location>
</feature>
<dbReference type="PANTHER" id="PTHR15237:SF0">
    <property type="entry name" value="CELL CYCLE CHECKPOINT CONTROL PROTEIN"/>
    <property type="match status" value="1"/>
</dbReference>
<dbReference type="GO" id="GO:0006281">
    <property type="term" value="P:DNA repair"/>
    <property type="evidence" value="ECO:0007669"/>
    <property type="project" value="TreeGrafter"/>
</dbReference>
<evidence type="ECO:0000313" key="2">
    <source>
        <dbReference type="EMBL" id="POY71862.1"/>
    </source>
</evidence>
<dbReference type="OrthoDB" id="60092at2759"/>
<dbReference type="InterPro" id="IPR007268">
    <property type="entry name" value="Rad9/Ddc1"/>
</dbReference>
<feature type="compositionally biased region" description="Basic and acidic residues" evidence="1">
    <location>
        <begin position="458"/>
        <end position="471"/>
    </location>
</feature>
<keyword evidence="3" id="KW-1185">Reference proteome</keyword>
<feature type="compositionally biased region" description="Basic and acidic residues" evidence="1">
    <location>
        <begin position="520"/>
        <end position="535"/>
    </location>
</feature>
<dbReference type="Proteomes" id="UP000237144">
    <property type="component" value="Unassembled WGS sequence"/>
</dbReference>
<dbReference type="GO" id="GO:0071479">
    <property type="term" value="P:cellular response to ionizing radiation"/>
    <property type="evidence" value="ECO:0007669"/>
    <property type="project" value="TreeGrafter"/>
</dbReference>
<accession>A0A2S5B504</accession>
<dbReference type="GO" id="GO:0031573">
    <property type="term" value="P:mitotic intra-S DNA damage checkpoint signaling"/>
    <property type="evidence" value="ECO:0007669"/>
    <property type="project" value="TreeGrafter"/>
</dbReference>
<dbReference type="GO" id="GO:0000076">
    <property type="term" value="P:DNA replication checkpoint signaling"/>
    <property type="evidence" value="ECO:0007669"/>
    <property type="project" value="TreeGrafter"/>
</dbReference>
<name>A0A2S5B504_9BASI</name>
<dbReference type="Gene3D" id="3.70.10.10">
    <property type="match status" value="1"/>
</dbReference>
<evidence type="ECO:0000313" key="3">
    <source>
        <dbReference type="Proteomes" id="UP000237144"/>
    </source>
</evidence>
<proteinExistence type="predicted"/>
<dbReference type="PANTHER" id="PTHR15237">
    <property type="entry name" value="DNA REPAIR PROTEIN RAD9"/>
    <property type="match status" value="1"/>
</dbReference>
<feature type="region of interest" description="Disordered" evidence="1">
    <location>
        <begin position="457"/>
        <end position="576"/>
    </location>
</feature>
<evidence type="ECO:0008006" key="4">
    <source>
        <dbReference type="Google" id="ProtNLM"/>
    </source>
</evidence>
<gene>
    <name evidence="2" type="ORF">BMF94_5223</name>
</gene>
<comment type="caution">
    <text evidence="2">The sequence shown here is derived from an EMBL/GenBank/DDBJ whole genome shotgun (WGS) entry which is preliminary data.</text>
</comment>
<dbReference type="EMBL" id="PJQD01000072">
    <property type="protein sequence ID" value="POY71862.1"/>
    <property type="molecule type" value="Genomic_DNA"/>
</dbReference>
<organism evidence="2 3">
    <name type="scientific">Rhodotorula taiwanensis</name>
    <dbReference type="NCBI Taxonomy" id="741276"/>
    <lineage>
        <taxon>Eukaryota</taxon>
        <taxon>Fungi</taxon>
        <taxon>Dikarya</taxon>
        <taxon>Basidiomycota</taxon>
        <taxon>Pucciniomycotina</taxon>
        <taxon>Microbotryomycetes</taxon>
        <taxon>Sporidiobolales</taxon>
        <taxon>Sporidiobolaceae</taxon>
        <taxon>Rhodotorula</taxon>
    </lineage>
</organism>
<sequence length="576" mass="61739">MELEISGSVLKNFRSALQCLSKLGEDLDFSCAPDRLSVSTVNSSRTAFGIVHFYPRFFARYDIADQDRNGTAAASRRRRSHTSGASQAQAKFRFSVTGKVRCAPFRCRGRAHTHRRHVQALLSTLRPRSASTVDSCILSVHDSEDPQTHHEPGVDSGECRIIVSLLCQHGVRKKHSLTYSTPAVQSWARFDLNTATCNWTASSRVLKDWMAHFHERTGGAGAGGGGGAGGSGTDEVTFYCSRGECRLKSFNDVDRSGPSHDVFATRSLSTEVTVDTEDFDAYNVPMRQVVTFAQREFKVTLAPAITNFAEPLQTTLTARFSGGGRPIMFSLDGEGGAFQAVFVVATTDFDSGPADGDGADGVKREKSESVAQHFAVAGGAPARSASAAAGTSSQNGSGSRNGRSLFNAPTPSPAPPNFRAGPSVDKGKGKAPVQEPDPTDYAAIFGDDDEFDDAFFAEVDRATQEAMEKQSQRVRLAQSQTDGQPHSGIGQGHSSAFAPISTGAIERGQRDESEALGYQQDHEGAENDLGGHDEGFVWQDVETQLGPTQREPSASGSDGEDGRSVKRARWNLLGDG</sequence>
<feature type="compositionally biased region" description="Polar residues" evidence="1">
    <location>
        <begin position="541"/>
        <end position="556"/>
    </location>
</feature>
<reference evidence="2 3" key="1">
    <citation type="journal article" date="2018" name="Front. Microbiol.">
        <title>Prospects for Fungal Bioremediation of Acidic Radioactive Waste Sites: Characterization and Genome Sequence of Rhodotorula taiwanensis MD1149.</title>
        <authorList>
            <person name="Tkavc R."/>
            <person name="Matrosova V.Y."/>
            <person name="Grichenko O.E."/>
            <person name="Gostincar C."/>
            <person name="Volpe R.P."/>
            <person name="Klimenkova P."/>
            <person name="Gaidamakova E.K."/>
            <person name="Zhou C.E."/>
            <person name="Stewart B.J."/>
            <person name="Lyman M.G."/>
            <person name="Malfatti S.A."/>
            <person name="Rubinfeld B."/>
            <person name="Courtot M."/>
            <person name="Singh J."/>
            <person name="Dalgard C.L."/>
            <person name="Hamilton T."/>
            <person name="Frey K.G."/>
            <person name="Gunde-Cimerman N."/>
            <person name="Dugan L."/>
            <person name="Daly M.J."/>
        </authorList>
    </citation>
    <scope>NUCLEOTIDE SEQUENCE [LARGE SCALE GENOMIC DNA]</scope>
    <source>
        <strain evidence="2 3">MD1149</strain>
    </source>
</reference>
<feature type="region of interest" description="Disordered" evidence="1">
    <location>
        <begin position="376"/>
        <end position="445"/>
    </location>
</feature>
<dbReference type="Pfam" id="PF04139">
    <property type="entry name" value="Rad9"/>
    <property type="match status" value="1"/>
</dbReference>
<dbReference type="STRING" id="741276.A0A2S5B504"/>
<dbReference type="GO" id="GO:0030896">
    <property type="term" value="C:checkpoint clamp complex"/>
    <property type="evidence" value="ECO:0007669"/>
    <property type="project" value="InterPro"/>
</dbReference>